<keyword evidence="2" id="KW-0812">Transmembrane</keyword>
<reference evidence="3 4" key="1">
    <citation type="submission" date="2016-07" db="EMBL/GenBank/DDBJ databases">
        <title>Pervasive Adenine N6-methylation of Active Genes in Fungi.</title>
        <authorList>
            <consortium name="DOE Joint Genome Institute"/>
            <person name="Mondo S.J."/>
            <person name="Dannebaum R.O."/>
            <person name="Kuo R.C."/>
            <person name="Labutti K."/>
            <person name="Haridas S."/>
            <person name="Kuo A."/>
            <person name="Salamov A."/>
            <person name="Ahrendt S.R."/>
            <person name="Lipzen A."/>
            <person name="Sullivan W."/>
            <person name="Andreopoulos W.B."/>
            <person name="Clum A."/>
            <person name="Lindquist E."/>
            <person name="Daum C."/>
            <person name="Ramamoorthy G.K."/>
            <person name="Gryganskyi A."/>
            <person name="Culley D."/>
            <person name="Magnuson J.K."/>
            <person name="James T.Y."/>
            <person name="O'Malley M.A."/>
            <person name="Stajich J.E."/>
            <person name="Spatafora J.W."/>
            <person name="Visel A."/>
            <person name="Grigoriev I.V."/>
        </authorList>
    </citation>
    <scope>NUCLEOTIDE SEQUENCE [LARGE SCALE GENOMIC DNA]</scope>
    <source>
        <strain evidence="3 4">CBS 115471</strain>
    </source>
</reference>
<accession>A0A1Y1ZJH2</accession>
<proteinExistence type="predicted"/>
<dbReference type="OrthoDB" id="5414285at2759"/>
<keyword evidence="2" id="KW-0472">Membrane</keyword>
<name>A0A1Y1ZJH2_9PLEO</name>
<dbReference type="AlphaFoldDB" id="A0A1Y1ZJH2"/>
<dbReference type="Proteomes" id="UP000193144">
    <property type="component" value="Unassembled WGS sequence"/>
</dbReference>
<dbReference type="EMBL" id="MCFA01000073">
    <property type="protein sequence ID" value="ORY10393.1"/>
    <property type="molecule type" value="Genomic_DNA"/>
</dbReference>
<feature type="region of interest" description="Disordered" evidence="1">
    <location>
        <begin position="126"/>
        <end position="230"/>
    </location>
</feature>
<comment type="caution">
    <text evidence="3">The sequence shown here is derived from an EMBL/GenBank/DDBJ whole genome shotgun (WGS) entry which is preliminary data.</text>
</comment>
<feature type="region of interest" description="Disordered" evidence="1">
    <location>
        <begin position="83"/>
        <end position="102"/>
    </location>
</feature>
<evidence type="ECO:0000313" key="4">
    <source>
        <dbReference type="Proteomes" id="UP000193144"/>
    </source>
</evidence>
<evidence type="ECO:0000256" key="2">
    <source>
        <dbReference type="SAM" id="Phobius"/>
    </source>
</evidence>
<keyword evidence="4" id="KW-1185">Reference proteome</keyword>
<evidence type="ECO:0000256" key="1">
    <source>
        <dbReference type="SAM" id="MobiDB-lite"/>
    </source>
</evidence>
<evidence type="ECO:0000313" key="3">
    <source>
        <dbReference type="EMBL" id="ORY10393.1"/>
    </source>
</evidence>
<gene>
    <name evidence="3" type="ORF">BCR34DRAFT_588607</name>
</gene>
<feature type="compositionally biased region" description="Basic and acidic residues" evidence="1">
    <location>
        <begin position="148"/>
        <end position="169"/>
    </location>
</feature>
<protein>
    <recommendedName>
        <fullName evidence="5">Acid phosphatase-like protein</fullName>
    </recommendedName>
</protein>
<evidence type="ECO:0008006" key="5">
    <source>
        <dbReference type="Google" id="ProtNLM"/>
    </source>
</evidence>
<keyword evidence="2" id="KW-1133">Transmembrane helix</keyword>
<sequence length="230" mass="24981">MKGWAVFIIVLLFALIGGYVGWVVYSRLRAKRLGLEPPSLLPFARSGGSSSNFPAPAPGGIRGWIDTQVRRFKNRNNRYATGAYEEPSTYSGGRARGAGHRLDPDEAWDARVGNEAYYEEQELGLHAPQGSNPYGGGYAEPSPGIAVHEPERGRSRTREYDEGSLKDGRSTTNPFGDENAASLRGVSPRPLEHAQDTSYGGAAPKRPASAQGGHTGDSPTERRSMFRENM</sequence>
<feature type="transmembrane region" description="Helical" evidence="2">
    <location>
        <begin position="6"/>
        <end position="25"/>
    </location>
</feature>
<dbReference type="STRING" id="1231657.A0A1Y1ZJH2"/>
<feature type="compositionally biased region" description="Basic and acidic residues" evidence="1">
    <location>
        <begin position="219"/>
        <end position="230"/>
    </location>
</feature>
<organism evidence="3 4">
    <name type="scientific">Clohesyomyces aquaticus</name>
    <dbReference type="NCBI Taxonomy" id="1231657"/>
    <lineage>
        <taxon>Eukaryota</taxon>
        <taxon>Fungi</taxon>
        <taxon>Dikarya</taxon>
        <taxon>Ascomycota</taxon>
        <taxon>Pezizomycotina</taxon>
        <taxon>Dothideomycetes</taxon>
        <taxon>Pleosporomycetidae</taxon>
        <taxon>Pleosporales</taxon>
        <taxon>Lindgomycetaceae</taxon>
        <taxon>Clohesyomyces</taxon>
    </lineage>
</organism>